<reference evidence="1" key="1">
    <citation type="journal article" date="2014" name="Front. Microbiol.">
        <title>High frequency of phylogenetically diverse reductive dehalogenase-homologous genes in deep subseafloor sedimentary metagenomes.</title>
        <authorList>
            <person name="Kawai M."/>
            <person name="Futagami T."/>
            <person name="Toyoda A."/>
            <person name="Takaki Y."/>
            <person name="Nishi S."/>
            <person name="Hori S."/>
            <person name="Arai W."/>
            <person name="Tsubouchi T."/>
            <person name="Morono Y."/>
            <person name="Uchiyama I."/>
            <person name="Ito T."/>
            <person name="Fujiyama A."/>
            <person name="Inagaki F."/>
            <person name="Takami H."/>
        </authorList>
    </citation>
    <scope>NUCLEOTIDE SEQUENCE</scope>
    <source>
        <strain evidence="1">Expedition CK06-06</strain>
    </source>
</reference>
<organism evidence="1">
    <name type="scientific">marine sediment metagenome</name>
    <dbReference type="NCBI Taxonomy" id="412755"/>
    <lineage>
        <taxon>unclassified sequences</taxon>
        <taxon>metagenomes</taxon>
        <taxon>ecological metagenomes</taxon>
    </lineage>
</organism>
<sequence>MKGEISVPPGYKNRISDVANYKHPFLPVIVEEIRLIGDRETNPFSLSRLPQENRVLIINKDVIHFIIPLEETKDHELRMEPT</sequence>
<protein>
    <submittedName>
        <fullName evidence="1">Uncharacterized protein</fullName>
    </submittedName>
</protein>
<evidence type="ECO:0000313" key="1">
    <source>
        <dbReference type="EMBL" id="GAI89306.1"/>
    </source>
</evidence>
<dbReference type="AlphaFoldDB" id="X1TD55"/>
<proteinExistence type="predicted"/>
<name>X1TD55_9ZZZZ</name>
<dbReference type="EMBL" id="BARW01020207">
    <property type="protein sequence ID" value="GAI89306.1"/>
    <property type="molecule type" value="Genomic_DNA"/>
</dbReference>
<comment type="caution">
    <text evidence="1">The sequence shown here is derived from an EMBL/GenBank/DDBJ whole genome shotgun (WGS) entry which is preliminary data.</text>
</comment>
<gene>
    <name evidence="1" type="ORF">S12H4_34188</name>
</gene>
<accession>X1TD55</accession>